<organism evidence="2">
    <name type="scientific">Arundo donax</name>
    <name type="common">Giant reed</name>
    <name type="synonym">Donax arundinaceus</name>
    <dbReference type="NCBI Taxonomy" id="35708"/>
    <lineage>
        <taxon>Eukaryota</taxon>
        <taxon>Viridiplantae</taxon>
        <taxon>Streptophyta</taxon>
        <taxon>Embryophyta</taxon>
        <taxon>Tracheophyta</taxon>
        <taxon>Spermatophyta</taxon>
        <taxon>Magnoliopsida</taxon>
        <taxon>Liliopsida</taxon>
        <taxon>Poales</taxon>
        <taxon>Poaceae</taxon>
        <taxon>PACMAD clade</taxon>
        <taxon>Arundinoideae</taxon>
        <taxon>Arundineae</taxon>
        <taxon>Arundo</taxon>
    </lineage>
</organism>
<reference evidence="2" key="1">
    <citation type="submission" date="2014-09" db="EMBL/GenBank/DDBJ databases">
        <authorList>
            <person name="Magalhaes I.L.F."/>
            <person name="Oliveira U."/>
            <person name="Santos F.R."/>
            <person name="Vidigal T.H.D.A."/>
            <person name="Brescovit A.D."/>
            <person name="Santos A.J."/>
        </authorList>
    </citation>
    <scope>NUCLEOTIDE SEQUENCE</scope>
    <source>
        <tissue evidence="2">Shoot tissue taken approximately 20 cm above the soil surface</tissue>
    </source>
</reference>
<accession>A0A0A9AT60</accession>
<protein>
    <submittedName>
        <fullName evidence="2">Uncharacterized protein</fullName>
    </submittedName>
</protein>
<keyword evidence="1" id="KW-1133">Transmembrane helix</keyword>
<sequence>MSKFDKKTSLPLSLLLYLSGLLGLLFDSVLPT</sequence>
<evidence type="ECO:0000256" key="1">
    <source>
        <dbReference type="SAM" id="Phobius"/>
    </source>
</evidence>
<name>A0A0A9AT60_ARUDO</name>
<keyword evidence="1" id="KW-0472">Membrane</keyword>
<keyword evidence="1" id="KW-0812">Transmembrane</keyword>
<evidence type="ECO:0000313" key="2">
    <source>
        <dbReference type="EMBL" id="JAD54934.1"/>
    </source>
</evidence>
<reference evidence="2" key="2">
    <citation type="journal article" date="2015" name="Data Brief">
        <title>Shoot transcriptome of the giant reed, Arundo donax.</title>
        <authorList>
            <person name="Barrero R.A."/>
            <person name="Guerrero F.D."/>
            <person name="Moolhuijzen P."/>
            <person name="Goolsby J.A."/>
            <person name="Tidwell J."/>
            <person name="Bellgard S.E."/>
            <person name="Bellgard M.I."/>
        </authorList>
    </citation>
    <scope>NUCLEOTIDE SEQUENCE</scope>
    <source>
        <tissue evidence="2">Shoot tissue taken approximately 20 cm above the soil surface</tissue>
    </source>
</reference>
<feature type="transmembrane region" description="Helical" evidence="1">
    <location>
        <begin position="12"/>
        <end position="30"/>
    </location>
</feature>
<proteinExistence type="predicted"/>
<dbReference type="EMBL" id="GBRH01242961">
    <property type="protein sequence ID" value="JAD54934.1"/>
    <property type="molecule type" value="Transcribed_RNA"/>
</dbReference>
<dbReference type="AlphaFoldDB" id="A0A0A9AT60"/>